<dbReference type="SUPFAM" id="SSF51735">
    <property type="entry name" value="NAD(P)-binding Rossmann-fold domains"/>
    <property type="match status" value="1"/>
</dbReference>
<dbReference type="InterPro" id="IPR036291">
    <property type="entry name" value="NAD(P)-bd_dom_sf"/>
</dbReference>
<protein>
    <submittedName>
        <fullName evidence="3">GDP-mannose 4,6-dehydratase</fullName>
    </submittedName>
</protein>
<dbReference type="EMBL" id="CP062941">
    <property type="protein sequence ID" value="QOL49019.1"/>
    <property type="molecule type" value="Genomic_DNA"/>
</dbReference>
<dbReference type="InterPro" id="IPR001509">
    <property type="entry name" value="Epimerase_deHydtase"/>
</dbReference>
<dbReference type="PANTHER" id="PTHR43574">
    <property type="entry name" value="EPIMERASE-RELATED"/>
    <property type="match status" value="1"/>
</dbReference>
<gene>
    <name evidence="3" type="ORF">LPB04_19080</name>
</gene>
<sequence>MIPAGAPVLVTGAAGFIGSFVASRLARMGAAVAACDNFNDYYPVHLKHGRVQALLAPHGIRCEAVELADALQVDRLFDRVRPAYVVHLAAQAGVRYSIEHPAAYVQSNLVAFANILEACRRFRPRHLVYASSSSVYGASENAPFRESDRTDEPVSFYGATKKANEVLAHSYSHLFGFPATGLRFFTVYGPWGRPDMAYFSFAQKMLEGEAIPVFAQGALERDFTYIDDIVEAVVRVAAKPAVVAANVAPHTVFNVGNHQPVRVLDFIAALEEVVGVKARIAFLPMQPGDVPLTYADTSKLQEWVGFAPATSLREGLGRFREWLVTWMVHNKID</sequence>
<dbReference type="AlphaFoldDB" id="A0A7L9U3N8"/>
<evidence type="ECO:0000313" key="4">
    <source>
        <dbReference type="Proteomes" id="UP000593875"/>
    </source>
</evidence>
<feature type="domain" description="NAD-dependent epimerase/dehydratase" evidence="2">
    <location>
        <begin position="8"/>
        <end position="256"/>
    </location>
</feature>
<keyword evidence="4" id="KW-1185">Reference proteome</keyword>
<evidence type="ECO:0000313" key="3">
    <source>
        <dbReference type="EMBL" id="QOL49019.1"/>
    </source>
</evidence>
<keyword evidence="1" id="KW-0520">NAD</keyword>
<reference evidence="3 4" key="1">
    <citation type="submission" date="2020-10" db="EMBL/GenBank/DDBJ databases">
        <title>Genome sequencing of Massilia sp. LPB0304.</title>
        <authorList>
            <person name="Kim J."/>
        </authorList>
    </citation>
    <scope>NUCLEOTIDE SEQUENCE [LARGE SCALE GENOMIC DNA]</scope>
    <source>
        <strain evidence="3 4">LPB0304</strain>
    </source>
</reference>
<organism evidence="3 4">
    <name type="scientific">Massilia litorea</name>
    <dbReference type="NCBI Taxonomy" id="2769491"/>
    <lineage>
        <taxon>Bacteria</taxon>
        <taxon>Pseudomonadati</taxon>
        <taxon>Pseudomonadota</taxon>
        <taxon>Betaproteobacteria</taxon>
        <taxon>Burkholderiales</taxon>
        <taxon>Oxalobacteraceae</taxon>
        <taxon>Telluria group</taxon>
        <taxon>Massilia</taxon>
    </lineage>
</organism>
<dbReference type="Gene3D" id="3.40.50.720">
    <property type="entry name" value="NAD(P)-binding Rossmann-like Domain"/>
    <property type="match status" value="1"/>
</dbReference>
<dbReference type="Pfam" id="PF01370">
    <property type="entry name" value="Epimerase"/>
    <property type="match status" value="1"/>
</dbReference>
<evidence type="ECO:0000256" key="1">
    <source>
        <dbReference type="ARBA" id="ARBA00023027"/>
    </source>
</evidence>
<name>A0A7L9U3N8_9BURK</name>
<dbReference type="PRINTS" id="PR01713">
    <property type="entry name" value="NUCEPIMERASE"/>
</dbReference>
<accession>A0A7L9U3N8</accession>
<dbReference type="RefSeq" id="WP_193686061.1">
    <property type="nucleotide sequence ID" value="NZ_CP062941.1"/>
</dbReference>
<dbReference type="Proteomes" id="UP000593875">
    <property type="component" value="Chromosome"/>
</dbReference>
<evidence type="ECO:0000259" key="2">
    <source>
        <dbReference type="Pfam" id="PF01370"/>
    </source>
</evidence>
<proteinExistence type="predicted"/>
<dbReference type="KEGG" id="mlir:LPB04_19080"/>